<reference evidence="3" key="1">
    <citation type="journal article" date="2019" name="Int. J. Syst. Evol. Microbiol.">
        <title>The Global Catalogue of Microorganisms (GCM) 10K type strain sequencing project: providing services to taxonomists for standard genome sequencing and annotation.</title>
        <authorList>
            <consortium name="The Broad Institute Genomics Platform"/>
            <consortium name="The Broad Institute Genome Sequencing Center for Infectious Disease"/>
            <person name="Wu L."/>
            <person name="Ma J."/>
        </authorList>
    </citation>
    <scope>NUCLEOTIDE SEQUENCE [LARGE SCALE GENOMIC DNA]</scope>
    <source>
        <strain evidence="3">JCM 16904</strain>
    </source>
</reference>
<gene>
    <name evidence="2" type="primary">bldC_2</name>
    <name evidence="2" type="ORF">GCM10022224_080380</name>
</gene>
<evidence type="ECO:0000313" key="2">
    <source>
        <dbReference type="EMBL" id="GAA3702486.1"/>
    </source>
</evidence>
<dbReference type="Proteomes" id="UP001500902">
    <property type="component" value="Unassembled WGS sequence"/>
</dbReference>
<sequence>MEAIITDRKNDPLLPPRVVAVLCGVTPHTVARWARSGRLQAVPTAGGHRRYRTSDVQALLDYLPEAVA</sequence>
<dbReference type="RefSeq" id="WP_344890733.1">
    <property type="nucleotide sequence ID" value="NZ_BAAAZP010000169.1"/>
</dbReference>
<name>A0ABP7DC70_9ACTN</name>
<organism evidence="2 3">
    <name type="scientific">Nonomuraea antimicrobica</name>
    <dbReference type="NCBI Taxonomy" id="561173"/>
    <lineage>
        <taxon>Bacteria</taxon>
        <taxon>Bacillati</taxon>
        <taxon>Actinomycetota</taxon>
        <taxon>Actinomycetes</taxon>
        <taxon>Streptosporangiales</taxon>
        <taxon>Streptosporangiaceae</taxon>
        <taxon>Nonomuraea</taxon>
    </lineage>
</organism>
<feature type="domain" description="Helix-turn-helix" evidence="1">
    <location>
        <begin position="19"/>
        <end position="60"/>
    </location>
</feature>
<evidence type="ECO:0000259" key="1">
    <source>
        <dbReference type="Pfam" id="PF12728"/>
    </source>
</evidence>
<dbReference type="Gene3D" id="1.10.1660.10">
    <property type="match status" value="1"/>
</dbReference>
<dbReference type="EMBL" id="BAAAZP010000169">
    <property type="protein sequence ID" value="GAA3702486.1"/>
    <property type="molecule type" value="Genomic_DNA"/>
</dbReference>
<dbReference type="Pfam" id="PF12728">
    <property type="entry name" value="HTH_17"/>
    <property type="match status" value="1"/>
</dbReference>
<accession>A0ABP7DC70</accession>
<keyword evidence="3" id="KW-1185">Reference proteome</keyword>
<comment type="caution">
    <text evidence="2">The sequence shown here is derived from an EMBL/GenBank/DDBJ whole genome shotgun (WGS) entry which is preliminary data.</text>
</comment>
<dbReference type="InterPro" id="IPR009061">
    <property type="entry name" value="DNA-bd_dom_put_sf"/>
</dbReference>
<evidence type="ECO:0000313" key="3">
    <source>
        <dbReference type="Proteomes" id="UP001500902"/>
    </source>
</evidence>
<protein>
    <submittedName>
        <fullName evidence="2">Developmental transcriptional regulator BldC</fullName>
    </submittedName>
</protein>
<dbReference type="InterPro" id="IPR041657">
    <property type="entry name" value="HTH_17"/>
</dbReference>
<proteinExistence type="predicted"/>
<dbReference type="SUPFAM" id="SSF46955">
    <property type="entry name" value="Putative DNA-binding domain"/>
    <property type="match status" value="1"/>
</dbReference>